<dbReference type="Proteomes" id="UP000256388">
    <property type="component" value="Unassembled WGS sequence"/>
</dbReference>
<dbReference type="PANTHER" id="PTHR43032">
    <property type="entry name" value="PROTEIN-METHIONINE-SULFOXIDE REDUCTASE"/>
    <property type="match status" value="1"/>
</dbReference>
<organism evidence="2 3">
    <name type="scientific">Pelolinea submarina</name>
    <dbReference type="NCBI Taxonomy" id="913107"/>
    <lineage>
        <taxon>Bacteria</taxon>
        <taxon>Bacillati</taxon>
        <taxon>Chloroflexota</taxon>
        <taxon>Anaerolineae</taxon>
        <taxon>Anaerolineales</taxon>
        <taxon>Anaerolineaceae</taxon>
        <taxon>Pelolinea</taxon>
    </lineage>
</organism>
<dbReference type="OrthoDB" id="9778777at2"/>
<dbReference type="AlphaFoldDB" id="A0A347ZNR0"/>
<evidence type="ECO:0000313" key="3">
    <source>
        <dbReference type="Proteomes" id="UP000256388"/>
    </source>
</evidence>
<protein>
    <submittedName>
        <fullName evidence="2">DMSO/TMAO reductase YedYZ molybdopterin-dependent catalytic subunit</fullName>
    </submittedName>
</protein>
<reference evidence="2 3" key="1">
    <citation type="submission" date="2018-08" db="EMBL/GenBank/DDBJ databases">
        <title>Genomic Encyclopedia of Type Strains, Phase IV (KMG-IV): sequencing the most valuable type-strain genomes for metagenomic binning, comparative biology and taxonomic classification.</title>
        <authorList>
            <person name="Goeker M."/>
        </authorList>
    </citation>
    <scope>NUCLEOTIDE SEQUENCE [LARGE SCALE GENOMIC DNA]</scope>
    <source>
        <strain evidence="2 3">DSM 23923</strain>
    </source>
</reference>
<dbReference type="EMBL" id="QUMS01000002">
    <property type="protein sequence ID" value="REG08544.1"/>
    <property type="molecule type" value="Genomic_DNA"/>
</dbReference>
<dbReference type="SUPFAM" id="SSF56524">
    <property type="entry name" value="Oxidoreductase molybdopterin-binding domain"/>
    <property type="match status" value="1"/>
</dbReference>
<dbReference type="PANTHER" id="PTHR43032:SF4">
    <property type="entry name" value="OXIDOREDUCTASE MOLYBDOPTERIN-BINDING DOMAIN-CONTAINING PROTEIN"/>
    <property type="match status" value="1"/>
</dbReference>
<keyword evidence="3" id="KW-1185">Reference proteome</keyword>
<evidence type="ECO:0000313" key="2">
    <source>
        <dbReference type="EMBL" id="REG08544.1"/>
    </source>
</evidence>
<accession>A0A347ZNR0</accession>
<name>A0A347ZNR0_9CHLR</name>
<dbReference type="InterPro" id="IPR000572">
    <property type="entry name" value="OxRdtase_Mopterin-bd_dom"/>
</dbReference>
<evidence type="ECO:0000259" key="1">
    <source>
        <dbReference type="Pfam" id="PF00174"/>
    </source>
</evidence>
<proteinExistence type="predicted"/>
<dbReference type="Gene3D" id="3.90.420.10">
    <property type="entry name" value="Oxidoreductase, molybdopterin-binding domain"/>
    <property type="match status" value="1"/>
</dbReference>
<sequence>MENEKSLDRQELQAHMRQAGRLPPGQVATDKFPVLHYGAIPPFDEDAWNFRVTGAVEKLLTLSWTEFQQLPRSSVRMDLHCVTRWSKFDTLWEGVRVRTLIDEGLITLKPQARFVIQHAERDFTANLPLEIVLSDNFLLATHYDGQPLTPEHGYPLRGVVGAIPGRKDLKDVYFWKGAKWLRSLEFSESDHKGFWEMAGYHNDADIWKEERIA</sequence>
<dbReference type="InterPro" id="IPR036374">
    <property type="entry name" value="OxRdtase_Mopterin-bd_sf"/>
</dbReference>
<gene>
    <name evidence="2" type="ORF">DFR64_1914</name>
</gene>
<dbReference type="Pfam" id="PF00174">
    <property type="entry name" value="Oxidored_molyb"/>
    <property type="match status" value="1"/>
</dbReference>
<comment type="caution">
    <text evidence="2">The sequence shown here is derived from an EMBL/GenBank/DDBJ whole genome shotgun (WGS) entry which is preliminary data.</text>
</comment>
<feature type="domain" description="Oxidoreductase molybdopterin-binding" evidence="1">
    <location>
        <begin position="38"/>
        <end position="195"/>
    </location>
</feature>
<dbReference type="RefSeq" id="WP_116225196.1">
    <property type="nucleotide sequence ID" value="NZ_AP018437.1"/>
</dbReference>